<evidence type="ECO:0000313" key="2">
    <source>
        <dbReference type="Proteomes" id="UP000580910"/>
    </source>
</evidence>
<keyword evidence="2" id="KW-1185">Reference proteome</keyword>
<evidence type="ECO:0000313" key="1">
    <source>
        <dbReference type="EMBL" id="MBA8803232.1"/>
    </source>
</evidence>
<accession>A0A7W3P9B0</accession>
<dbReference type="EMBL" id="JACGXA010000001">
    <property type="protein sequence ID" value="MBA8803232.1"/>
    <property type="molecule type" value="Genomic_DNA"/>
</dbReference>
<dbReference type="AlphaFoldDB" id="A0A7W3P9B0"/>
<name>A0A7W3P9B0_9ACTN</name>
<comment type="caution">
    <text evidence="1">The sequence shown here is derived from an EMBL/GenBank/DDBJ whole genome shotgun (WGS) entry which is preliminary data.</text>
</comment>
<protein>
    <submittedName>
        <fullName evidence="1">Uncharacterized protein</fullName>
    </submittedName>
</protein>
<organism evidence="1 2">
    <name type="scientific">Nocardioides ginsengisegetis</name>
    <dbReference type="NCBI Taxonomy" id="661491"/>
    <lineage>
        <taxon>Bacteria</taxon>
        <taxon>Bacillati</taxon>
        <taxon>Actinomycetota</taxon>
        <taxon>Actinomycetes</taxon>
        <taxon>Propionibacteriales</taxon>
        <taxon>Nocardioidaceae</taxon>
        <taxon>Nocardioides</taxon>
    </lineage>
</organism>
<gene>
    <name evidence="1" type="ORF">FB382_001523</name>
</gene>
<reference evidence="1 2" key="1">
    <citation type="submission" date="2020-07" db="EMBL/GenBank/DDBJ databases">
        <title>Sequencing the genomes of 1000 actinobacteria strains.</title>
        <authorList>
            <person name="Klenk H.-P."/>
        </authorList>
    </citation>
    <scope>NUCLEOTIDE SEQUENCE [LARGE SCALE GENOMIC DNA]</scope>
    <source>
        <strain evidence="1 2">DSM 21349</strain>
    </source>
</reference>
<dbReference type="Proteomes" id="UP000580910">
    <property type="component" value="Unassembled WGS sequence"/>
</dbReference>
<proteinExistence type="predicted"/>
<sequence length="47" mass="4966">MIRARCLIQVVSTIGWPLLSTVAAGIARRVGVDRPDALTVSPHSPPS</sequence>